<dbReference type="Gene3D" id="3.40.50.12780">
    <property type="entry name" value="N-terminal domain of ligase-like"/>
    <property type="match status" value="1"/>
</dbReference>
<feature type="domain" description="AMP-dependent synthetase/ligase" evidence="1">
    <location>
        <begin position="200"/>
        <end position="310"/>
    </location>
</feature>
<evidence type="ECO:0000259" key="1">
    <source>
        <dbReference type="Pfam" id="PF00501"/>
    </source>
</evidence>
<sequence>MTPDGWLWGTVATDVAVASYADGDALAARQRQRLARLLASAKERSPFYGRVLQDCDCDHVRLGDLPVVHKAELMHHFDEWVADPAIRLGELRRFVADPRRIAEPYLGSYVVWESSGSSGEPGIFVQDDLSLAVFDALEAIRRPMLRPARRLFDPWGWGEQIAFVGATGGHFASTVSIERLRRLNPALAQRVRCISFMQPVEAMVAAIDAMAPSVIATYPSAAVLLAEERQHGRMRTVPREVWTGGENLDPAMRAFIRQAFHCAVADSYGASEFLSLAFECERGSLHLNSDWAILETVDERQRPVPRGEPGATVLLTNLANHLQPLIRYDLGDRVTLRARDCACGSRLPVIEVEGRCEDTLRIEGDGAASVQLLPLALSTAIEDGAGLFDFQLVQQGPRELLMRTGLQGGEGEQALRKAHRALCDFLRSQGVTGVQIECRAGEPGLAGRSGKVPRVVAAGAVSALTAP</sequence>
<dbReference type="Pfam" id="PF00501">
    <property type="entry name" value="AMP-binding"/>
    <property type="match status" value="1"/>
</dbReference>
<dbReference type="InterPro" id="IPR053158">
    <property type="entry name" value="CapK_Type1_Caps_Biosynth"/>
</dbReference>
<keyword evidence="3" id="KW-1185">Reference proteome</keyword>
<gene>
    <name evidence="2" type="ORF">WKW77_03930</name>
</gene>
<protein>
    <submittedName>
        <fullName evidence="2">AMP-binding protein</fullName>
    </submittedName>
</protein>
<dbReference type="InterPro" id="IPR000873">
    <property type="entry name" value="AMP-dep_synth/lig_dom"/>
</dbReference>
<evidence type="ECO:0000313" key="3">
    <source>
        <dbReference type="Proteomes" id="UP001365846"/>
    </source>
</evidence>
<accession>A0ABU8V977</accession>
<dbReference type="PANTHER" id="PTHR36932:SF1">
    <property type="entry name" value="CAPSULAR POLYSACCHARIDE BIOSYNTHESIS PROTEIN"/>
    <property type="match status" value="1"/>
</dbReference>
<dbReference type="Proteomes" id="UP001365846">
    <property type="component" value="Unassembled WGS sequence"/>
</dbReference>
<proteinExistence type="predicted"/>
<reference evidence="2 3" key="1">
    <citation type="submission" date="2024-03" db="EMBL/GenBank/DDBJ databases">
        <title>Novel species of the genus Variovorax.</title>
        <authorList>
            <person name="Liu Q."/>
            <person name="Xin Y.-H."/>
        </authorList>
    </citation>
    <scope>NUCLEOTIDE SEQUENCE [LARGE SCALE GENOMIC DNA]</scope>
    <source>
        <strain evidence="2 3">KACC 18899</strain>
    </source>
</reference>
<name>A0ABU8V977_9BURK</name>
<organism evidence="2 3">
    <name type="scientific">Variovorax ureilyticus</name>
    <dbReference type="NCBI Taxonomy" id="1836198"/>
    <lineage>
        <taxon>Bacteria</taxon>
        <taxon>Pseudomonadati</taxon>
        <taxon>Pseudomonadota</taxon>
        <taxon>Betaproteobacteria</taxon>
        <taxon>Burkholderiales</taxon>
        <taxon>Comamonadaceae</taxon>
        <taxon>Variovorax</taxon>
    </lineage>
</organism>
<dbReference type="EMBL" id="JBBKZU010000001">
    <property type="protein sequence ID" value="MEJ8810201.1"/>
    <property type="molecule type" value="Genomic_DNA"/>
</dbReference>
<dbReference type="SUPFAM" id="SSF56801">
    <property type="entry name" value="Acetyl-CoA synthetase-like"/>
    <property type="match status" value="1"/>
</dbReference>
<dbReference type="PANTHER" id="PTHR36932">
    <property type="entry name" value="CAPSULAR POLYSACCHARIDE BIOSYNTHESIS PROTEIN"/>
    <property type="match status" value="1"/>
</dbReference>
<dbReference type="RefSeq" id="WP_340355497.1">
    <property type="nucleotide sequence ID" value="NZ_JBBKZU010000001.1"/>
</dbReference>
<evidence type="ECO:0000313" key="2">
    <source>
        <dbReference type="EMBL" id="MEJ8810201.1"/>
    </source>
</evidence>
<dbReference type="InterPro" id="IPR042099">
    <property type="entry name" value="ANL_N_sf"/>
</dbReference>
<comment type="caution">
    <text evidence="2">The sequence shown here is derived from an EMBL/GenBank/DDBJ whole genome shotgun (WGS) entry which is preliminary data.</text>
</comment>